<feature type="transmembrane region" description="Helical" evidence="8">
    <location>
        <begin position="403"/>
        <end position="426"/>
    </location>
</feature>
<organism evidence="10 11">
    <name type="scientific">Allocoleopsis franciscana PCC 7113</name>
    <dbReference type="NCBI Taxonomy" id="1173027"/>
    <lineage>
        <taxon>Bacteria</taxon>
        <taxon>Bacillati</taxon>
        <taxon>Cyanobacteriota</taxon>
        <taxon>Cyanophyceae</taxon>
        <taxon>Coleofasciculales</taxon>
        <taxon>Coleofasciculaceae</taxon>
        <taxon>Allocoleopsis</taxon>
        <taxon>Allocoleopsis franciscana</taxon>
    </lineage>
</organism>
<dbReference type="PATRIC" id="fig|1173027.3.peg.2940"/>
<feature type="transmembrane region" description="Helical" evidence="8">
    <location>
        <begin position="320"/>
        <end position="338"/>
    </location>
</feature>
<evidence type="ECO:0000256" key="2">
    <source>
        <dbReference type="ARBA" id="ARBA00022475"/>
    </source>
</evidence>
<gene>
    <name evidence="10" type="ORF">Mic7113_2672</name>
</gene>
<evidence type="ECO:0000256" key="1">
    <source>
        <dbReference type="ARBA" id="ARBA00004651"/>
    </source>
</evidence>
<evidence type="ECO:0000259" key="9">
    <source>
        <dbReference type="Pfam" id="PF13231"/>
    </source>
</evidence>
<feature type="transmembrane region" description="Helical" evidence="8">
    <location>
        <begin position="212"/>
        <end position="230"/>
    </location>
</feature>
<dbReference type="HOGENOM" id="CLU_019200_4_0_3"/>
<dbReference type="Pfam" id="PF13231">
    <property type="entry name" value="PMT_2"/>
    <property type="match status" value="1"/>
</dbReference>
<dbReference type="OrthoDB" id="9810951at2"/>
<keyword evidence="6 8" id="KW-1133">Transmembrane helix</keyword>
<keyword evidence="3" id="KW-0328">Glycosyltransferase</keyword>
<keyword evidence="4 10" id="KW-0808">Transferase</keyword>
<evidence type="ECO:0000256" key="7">
    <source>
        <dbReference type="ARBA" id="ARBA00023136"/>
    </source>
</evidence>
<dbReference type="GO" id="GO:0009103">
    <property type="term" value="P:lipopolysaccharide biosynthetic process"/>
    <property type="evidence" value="ECO:0007669"/>
    <property type="project" value="UniProtKB-ARBA"/>
</dbReference>
<dbReference type="PANTHER" id="PTHR33908:SF3">
    <property type="entry name" value="UNDECAPRENYL PHOSPHATE-ALPHA-4-AMINO-4-DEOXY-L-ARABINOSE ARABINOSYL TRANSFERASE"/>
    <property type="match status" value="1"/>
</dbReference>
<dbReference type="eggNOG" id="COG1807">
    <property type="taxonomic scope" value="Bacteria"/>
</dbReference>
<keyword evidence="5 8" id="KW-0812">Transmembrane</keyword>
<feature type="transmembrane region" description="Helical" evidence="8">
    <location>
        <begin position="120"/>
        <end position="137"/>
    </location>
</feature>
<proteinExistence type="predicted"/>
<evidence type="ECO:0000313" key="11">
    <source>
        <dbReference type="Proteomes" id="UP000010471"/>
    </source>
</evidence>
<protein>
    <submittedName>
        <fullName evidence="10">PMT family glycosyltransferase, 4-amino-4-deoxy-L-arabinose transferase</fullName>
    </submittedName>
</protein>
<feature type="transmembrane region" description="Helical" evidence="8">
    <location>
        <begin position="296"/>
        <end position="314"/>
    </location>
</feature>
<dbReference type="AlphaFoldDB" id="K9WFA5"/>
<evidence type="ECO:0000256" key="5">
    <source>
        <dbReference type="ARBA" id="ARBA00022692"/>
    </source>
</evidence>
<keyword evidence="7 8" id="KW-0472">Membrane</keyword>
<dbReference type="GO" id="GO:0005886">
    <property type="term" value="C:plasma membrane"/>
    <property type="evidence" value="ECO:0007669"/>
    <property type="project" value="UniProtKB-SubCell"/>
</dbReference>
<comment type="subcellular location">
    <subcellularLocation>
        <location evidence="1">Cell membrane</location>
        <topology evidence="1">Multi-pass membrane protein</topology>
    </subcellularLocation>
</comment>
<feature type="transmembrane region" description="Helical" evidence="8">
    <location>
        <begin position="143"/>
        <end position="161"/>
    </location>
</feature>
<dbReference type="RefSeq" id="WP_015182608.1">
    <property type="nucleotide sequence ID" value="NC_019738.1"/>
</dbReference>
<feature type="transmembrane region" description="Helical" evidence="8">
    <location>
        <begin position="12"/>
        <end position="31"/>
    </location>
</feature>
<evidence type="ECO:0000256" key="4">
    <source>
        <dbReference type="ARBA" id="ARBA00022679"/>
    </source>
</evidence>
<dbReference type="KEGG" id="mic:Mic7113_2672"/>
<dbReference type="Proteomes" id="UP000010471">
    <property type="component" value="Chromosome"/>
</dbReference>
<reference evidence="10 11" key="1">
    <citation type="submission" date="2012-06" db="EMBL/GenBank/DDBJ databases">
        <title>Finished chromosome of genome of Microcoleus sp. PCC 7113.</title>
        <authorList>
            <consortium name="US DOE Joint Genome Institute"/>
            <person name="Gugger M."/>
            <person name="Coursin T."/>
            <person name="Rippka R."/>
            <person name="Tandeau De Marsac N."/>
            <person name="Huntemann M."/>
            <person name="Wei C.-L."/>
            <person name="Han J."/>
            <person name="Detter J.C."/>
            <person name="Han C."/>
            <person name="Tapia R."/>
            <person name="Chen A."/>
            <person name="Kyrpides N."/>
            <person name="Mavromatis K."/>
            <person name="Markowitz V."/>
            <person name="Szeto E."/>
            <person name="Ivanova N."/>
            <person name="Pagani I."/>
            <person name="Pati A."/>
            <person name="Goodwin L."/>
            <person name="Nordberg H.P."/>
            <person name="Cantor M.N."/>
            <person name="Hua S.X."/>
            <person name="Woyke T."/>
            <person name="Kerfeld C.A."/>
        </authorList>
    </citation>
    <scope>NUCLEOTIDE SEQUENCE [LARGE SCALE GENOMIC DNA]</scope>
    <source>
        <strain evidence="10 11">PCC 7113</strain>
    </source>
</reference>
<feature type="transmembrane region" description="Helical" evidence="8">
    <location>
        <begin position="173"/>
        <end position="200"/>
    </location>
</feature>
<keyword evidence="2" id="KW-1003">Cell membrane</keyword>
<dbReference type="InterPro" id="IPR050297">
    <property type="entry name" value="LipidA_mod_glycosyltrf_83"/>
</dbReference>
<evidence type="ECO:0000256" key="8">
    <source>
        <dbReference type="SAM" id="Phobius"/>
    </source>
</evidence>
<feature type="transmembrane region" description="Helical" evidence="8">
    <location>
        <begin position="350"/>
        <end position="371"/>
    </location>
</feature>
<dbReference type="STRING" id="1173027.Mic7113_2672"/>
<feature type="transmembrane region" description="Helical" evidence="8">
    <location>
        <begin position="377"/>
        <end position="396"/>
    </location>
</feature>
<accession>K9WFA5</accession>
<feature type="domain" description="Glycosyltransferase RgtA/B/C/D-like" evidence="9">
    <location>
        <begin position="72"/>
        <end position="220"/>
    </location>
</feature>
<evidence type="ECO:0000256" key="3">
    <source>
        <dbReference type="ARBA" id="ARBA00022676"/>
    </source>
</evidence>
<dbReference type="GO" id="GO:0016763">
    <property type="term" value="F:pentosyltransferase activity"/>
    <property type="evidence" value="ECO:0007669"/>
    <property type="project" value="TreeGrafter"/>
</dbReference>
<dbReference type="PANTHER" id="PTHR33908">
    <property type="entry name" value="MANNOSYLTRANSFERASE YKCB-RELATED"/>
    <property type="match status" value="1"/>
</dbReference>
<name>K9WFA5_9CYAN</name>
<evidence type="ECO:0000256" key="6">
    <source>
        <dbReference type="ARBA" id="ARBA00022989"/>
    </source>
</evidence>
<dbReference type="GO" id="GO:0010041">
    <property type="term" value="P:response to iron(III) ion"/>
    <property type="evidence" value="ECO:0007669"/>
    <property type="project" value="TreeGrafter"/>
</dbReference>
<sequence length="525" mass="58907">MKKLSVISNHSLTQAQWFLFFFIAALVLWGISLGNVPLRDWDEGTRALVAREIYRTGNWLYPTLQGKSYLLKPPLMDWAIALSYSMGGVHEFTTRLPGAFFSACGVPLLYGVGQELFRQRLPAVLAASVYLTLLPVVRHGRLAMLDGTAVSFFLLLLFCLLKSRQDRRWAVGVGLGVGLIGLTKGLLVVPLGAIAGAFLLVDRQFNLLTSPYLWLGLLLGNAPAFAWYIAQWQHYGTSFLQVHFQSQGLERLSQTVENHGGAPWYYFLELLKYTWPWMIFWPGGLYLAWQKRRSSWGCLVLIGTIGYLLIISVMNTKLPWYIMPVYPFFALAVAAQLAEFWQNHQRYPRFLIVMFGFLAVAGLAGCVYFILADPQPVLILMGGVVALTMGVVAWFIQQNNPRFMLMLFLGMYLILGLLMTSKSWVWELNEAFPVKPVAALIREKTNPTQVVYTSFGYGRPSLNFYSDRQVIPADTATLQRVWSKQPYLLLDSATLAALSLPDSVSLGTAEGFTLVTPKPNFVAPL</sequence>
<evidence type="ECO:0000313" key="10">
    <source>
        <dbReference type="EMBL" id="AFZ18459.1"/>
    </source>
</evidence>
<dbReference type="InterPro" id="IPR038731">
    <property type="entry name" value="RgtA/B/C-like"/>
</dbReference>
<dbReference type="EMBL" id="CP003630">
    <property type="protein sequence ID" value="AFZ18459.1"/>
    <property type="molecule type" value="Genomic_DNA"/>
</dbReference>
<keyword evidence="11" id="KW-1185">Reference proteome</keyword>